<evidence type="ECO:0000259" key="4">
    <source>
        <dbReference type="PROSITE" id="PS51459"/>
    </source>
</evidence>
<dbReference type="Gene3D" id="1.10.3290.10">
    <property type="entry name" value="Fido-like domain"/>
    <property type="match status" value="1"/>
</dbReference>
<evidence type="ECO:0000256" key="2">
    <source>
        <dbReference type="PIRSR" id="PIRSR640198-2"/>
    </source>
</evidence>
<evidence type="ECO:0000313" key="5">
    <source>
        <dbReference type="EMBL" id="MBE1556265.1"/>
    </source>
</evidence>
<keyword evidence="6" id="KW-1185">Reference proteome</keyword>
<keyword evidence="2" id="KW-0067">ATP-binding</keyword>
<keyword evidence="2" id="KW-0547">Nucleotide-binding</keyword>
<protein>
    <submittedName>
        <fullName evidence="5">Fic family protein</fullName>
    </submittedName>
</protein>
<name>A0A927MK96_9BACL</name>
<organism evidence="5 6">
    <name type="scientific">Sporosarcina limicola</name>
    <dbReference type="NCBI Taxonomy" id="34101"/>
    <lineage>
        <taxon>Bacteria</taxon>
        <taxon>Bacillati</taxon>
        <taxon>Bacillota</taxon>
        <taxon>Bacilli</taxon>
        <taxon>Bacillales</taxon>
        <taxon>Caryophanaceae</taxon>
        <taxon>Sporosarcina</taxon>
    </lineage>
</organism>
<sequence>MDTKRFDSEYIQDVLVRMAHHSSGLEGNTITLPETVSIILYHTVNSDRSINMREIYEIANHEQAFDYMFDEISNDRPLTIETIKNMHSHLTDRLQYDKGKFKEHDNAIIGADFQTASAKETSILMLQWVENLSYQLDHAKTEEEKVEIIGDFHIQFERIHPFSDGNGRTGRMIMNYSLLQNGLPPLIIRKEQKVDYINVLSVVDKEAFYTFAIPLLEEEKSIMEKFENKKRQQIQHDDSENRS</sequence>
<feature type="site" description="Important for autoinhibition of adenylyltransferase activity" evidence="3">
    <location>
        <position position="26"/>
    </location>
</feature>
<dbReference type="SUPFAM" id="SSF140931">
    <property type="entry name" value="Fic-like"/>
    <property type="match status" value="1"/>
</dbReference>
<evidence type="ECO:0000256" key="3">
    <source>
        <dbReference type="PIRSR" id="PIRSR640198-3"/>
    </source>
</evidence>
<dbReference type="InterPro" id="IPR036597">
    <property type="entry name" value="Fido-like_dom_sf"/>
</dbReference>
<proteinExistence type="predicted"/>
<feature type="active site" evidence="1">
    <location>
        <position position="160"/>
    </location>
</feature>
<feature type="binding site" evidence="2">
    <location>
        <begin position="164"/>
        <end position="171"/>
    </location>
    <ligand>
        <name>ATP</name>
        <dbReference type="ChEBI" id="CHEBI:30616"/>
    </ligand>
</feature>
<feature type="domain" description="Fido" evidence="4">
    <location>
        <begin position="78"/>
        <end position="218"/>
    </location>
</feature>
<dbReference type="GO" id="GO:0005524">
    <property type="term" value="F:ATP binding"/>
    <property type="evidence" value="ECO:0007669"/>
    <property type="project" value="UniProtKB-KW"/>
</dbReference>
<dbReference type="Proteomes" id="UP000658225">
    <property type="component" value="Unassembled WGS sequence"/>
</dbReference>
<dbReference type="PROSITE" id="PS51459">
    <property type="entry name" value="FIDO"/>
    <property type="match status" value="1"/>
</dbReference>
<gene>
    <name evidence="5" type="ORF">H4683_003388</name>
</gene>
<dbReference type="InterPro" id="IPR040198">
    <property type="entry name" value="Fido_containing"/>
</dbReference>
<evidence type="ECO:0000313" key="6">
    <source>
        <dbReference type="Proteomes" id="UP000658225"/>
    </source>
</evidence>
<comment type="caution">
    <text evidence="5">The sequence shown here is derived from an EMBL/GenBank/DDBJ whole genome shotgun (WGS) entry which is preliminary data.</text>
</comment>
<dbReference type="PANTHER" id="PTHR13504">
    <property type="entry name" value="FIDO DOMAIN-CONTAINING PROTEIN DDB_G0283145"/>
    <property type="match status" value="1"/>
</dbReference>
<reference evidence="5" key="1">
    <citation type="submission" date="2020-10" db="EMBL/GenBank/DDBJ databases">
        <title>Genomic Encyclopedia of Type Strains, Phase IV (KMG-IV): sequencing the most valuable type-strain genomes for metagenomic binning, comparative biology and taxonomic classification.</title>
        <authorList>
            <person name="Goeker M."/>
        </authorList>
    </citation>
    <scope>NUCLEOTIDE SEQUENCE</scope>
    <source>
        <strain evidence="5">DSM 13886</strain>
    </source>
</reference>
<dbReference type="RefSeq" id="WP_225942153.1">
    <property type="nucleotide sequence ID" value="NZ_JADBEL010000023.1"/>
</dbReference>
<accession>A0A927MK96</accession>
<dbReference type="EMBL" id="JADBEL010000023">
    <property type="protein sequence ID" value="MBE1556265.1"/>
    <property type="molecule type" value="Genomic_DNA"/>
</dbReference>
<dbReference type="AlphaFoldDB" id="A0A927MK96"/>
<evidence type="ECO:0000256" key="1">
    <source>
        <dbReference type="PIRSR" id="PIRSR640198-1"/>
    </source>
</evidence>
<dbReference type="InterPro" id="IPR003812">
    <property type="entry name" value="Fido"/>
</dbReference>
<dbReference type="Pfam" id="PF02661">
    <property type="entry name" value="Fic"/>
    <property type="match status" value="1"/>
</dbReference>
<dbReference type="PANTHER" id="PTHR13504:SF38">
    <property type="entry name" value="FIDO DOMAIN-CONTAINING PROTEIN"/>
    <property type="match status" value="1"/>
</dbReference>